<evidence type="ECO:0000313" key="3">
    <source>
        <dbReference type="EMBL" id="CCI82021.1"/>
    </source>
</evidence>
<dbReference type="PANTHER" id="PTHR46558">
    <property type="entry name" value="TRACRIPTIONAL REGULATORY PROTEIN-RELATED-RELATED"/>
    <property type="match status" value="1"/>
</dbReference>
<accession>I7JV10</accession>
<organism evidence="3 4">
    <name type="scientific">Lactobacillus hominis DSM 23910 = CRBIP 24.179</name>
    <dbReference type="NCBI Taxonomy" id="1423758"/>
    <lineage>
        <taxon>Bacteria</taxon>
        <taxon>Bacillati</taxon>
        <taxon>Bacillota</taxon>
        <taxon>Bacilli</taxon>
        <taxon>Lactobacillales</taxon>
        <taxon>Lactobacillaceae</taxon>
        <taxon>Lactobacillus</taxon>
    </lineage>
</organism>
<sequence>MSEFSNRLLALREEHNWSKTTVAKKLGLSVQRYANWEYGTREPDLENLTAIAQLYGVSTDYLTGQSNDRDKKAVDLETDPVVLNYGGRPVSDEDMDIIKAILERHKSGDTHYE</sequence>
<dbReference type="OrthoDB" id="9805856at2"/>
<protein>
    <submittedName>
        <fullName evidence="3">Xre family toxin-antitoxin system</fullName>
    </submittedName>
</protein>
<dbReference type="RefSeq" id="WP_008470982.1">
    <property type="nucleotide sequence ID" value="NZ_AYZP01000002.1"/>
</dbReference>
<evidence type="ECO:0000313" key="4">
    <source>
        <dbReference type="Proteomes" id="UP000009320"/>
    </source>
</evidence>
<dbReference type="InterPro" id="IPR001387">
    <property type="entry name" value="Cro/C1-type_HTH"/>
</dbReference>
<dbReference type="EMBL" id="CAKE01000012">
    <property type="protein sequence ID" value="CCI82021.1"/>
    <property type="molecule type" value="Genomic_DNA"/>
</dbReference>
<dbReference type="SUPFAM" id="SSF47413">
    <property type="entry name" value="lambda repressor-like DNA-binding domains"/>
    <property type="match status" value="1"/>
</dbReference>
<dbReference type="GO" id="GO:0003677">
    <property type="term" value="F:DNA binding"/>
    <property type="evidence" value="ECO:0007669"/>
    <property type="project" value="UniProtKB-KW"/>
</dbReference>
<dbReference type="STRING" id="1423758.FC41_GL001095"/>
<dbReference type="CDD" id="cd00093">
    <property type="entry name" value="HTH_XRE"/>
    <property type="match status" value="1"/>
</dbReference>
<keyword evidence="1" id="KW-0238">DNA-binding</keyword>
<dbReference type="PROSITE" id="PS50943">
    <property type="entry name" value="HTH_CROC1"/>
    <property type="match status" value="1"/>
</dbReference>
<dbReference type="SMART" id="SM00530">
    <property type="entry name" value="HTH_XRE"/>
    <property type="match status" value="1"/>
</dbReference>
<dbReference type="AlphaFoldDB" id="I7JV10"/>
<evidence type="ECO:0000256" key="1">
    <source>
        <dbReference type="ARBA" id="ARBA00023125"/>
    </source>
</evidence>
<dbReference type="eggNOG" id="COG1396">
    <property type="taxonomic scope" value="Bacteria"/>
</dbReference>
<dbReference type="InterPro" id="IPR010982">
    <property type="entry name" value="Lambda_DNA-bd_dom_sf"/>
</dbReference>
<dbReference type="Gene3D" id="1.10.260.40">
    <property type="entry name" value="lambda repressor-like DNA-binding domains"/>
    <property type="match status" value="1"/>
</dbReference>
<feature type="domain" description="HTH cro/C1-type" evidence="2">
    <location>
        <begin position="8"/>
        <end position="62"/>
    </location>
</feature>
<dbReference type="PANTHER" id="PTHR46558:SF11">
    <property type="entry name" value="HTH-TYPE TRANSCRIPTIONAL REGULATOR XRE"/>
    <property type="match status" value="1"/>
</dbReference>
<keyword evidence="4" id="KW-1185">Reference proteome</keyword>
<evidence type="ECO:0000259" key="2">
    <source>
        <dbReference type="PROSITE" id="PS50943"/>
    </source>
</evidence>
<comment type="caution">
    <text evidence="3">The sequence shown here is derived from an EMBL/GenBank/DDBJ whole genome shotgun (WGS) entry which is preliminary data.</text>
</comment>
<gene>
    <name evidence="3" type="ORF">BN55_01560</name>
</gene>
<name>I7JV10_9LACO</name>
<dbReference type="GeneID" id="82847240"/>
<proteinExistence type="predicted"/>
<dbReference type="Proteomes" id="UP000009320">
    <property type="component" value="Unassembled WGS sequence"/>
</dbReference>
<reference evidence="3 4" key="1">
    <citation type="submission" date="2012-06" db="EMBL/GenBank/DDBJ databases">
        <title>Draft Genome Sequence of Lactobacillus hominis Strain CRBIP 24.179T, isolated from human intestine.</title>
        <authorList>
            <person name="Cousin S."/>
            <person name="Ma L."/>
            <person name="Bizet C."/>
            <person name="Loux V."/>
            <person name="Bouchier C."/>
            <person name="Clermont D."/>
            <person name="Creno S."/>
        </authorList>
    </citation>
    <scope>NUCLEOTIDE SEQUENCE [LARGE SCALE GENOMIC DNA]</scope>
    <source>
        <strain evidence="4">CRBIP 24.179T</strain>
    </source>
</reference>
<dbReference type="Pfam" id="PF01381">
    <property type="entry name" value="HTH_3"/>
    <property type="match status" value="1"/>
</dbReference>